<sequence length="69" mass="7278">MRVTCDRCESEFDTDRDAVAVGQDTTRCPKCGNQADVGTGVESDGGDGVVVASDGEEIHIHIHVHKHGG</sequence>
<proteinExistence type="predicted"/>
<dbReference type="EMBL" id="JAMQOM010000002">
    <property type="protein sequence ID" value="MDS0220881.1"/>
    <property type="molecule type" value="Genomic_DNA"/>
</dbReference>
<evidence type="ECO:0000313" key="1">
    <source>
        <dbReference type="EMBL" id="MDS0220881.1"/>
    </source>
</evidence>
<organism evidence="1 2">
    <name type="scientific">Haloarcula terrestris</name>
    <dbReference type="NCBI Taxonomy" id="2950533"/>
    <lineage>
        <taxon>Archaea</taxon>
        <taxon>Methanobacteriati</taxon>
        <taxon>Methanobacteriota</taxon>
        <taxon>Stenosarchaea group</taxon>
        <taxon>Halobacteria</taxon>
        <taxon>Halobacteriales</taxon>
        <taxon>Haloarculaceae</taxon>
        <taxon>Haloarcula</taxon>
    </lineage>
</organism>
<evidence type="ECO:0000313" key="2">
    <source>
        <dbReference type="Proteomes" id="UP001253439"/>
    </source>
</evidence>
<name>A0AAE4JI96_9EURY</name>
<accession>A0AAE4JI96</accession>
<protein>
    <submittedName>
        <fullName evidence="1">Zinc-ribbon domain-containing protein</fullName>
    </submittedName>
</protein>
<dbReference type="AlphaFoldDB" id="A0AAE4JI96"/>
<comment type="caution">
    <text evidence="1">The sequence shown here is derived from an EMBL/GenBank/DDBJ whole genome shotgun (WGS) entry which is preliminary data.</text>
</comment>
<dbReference type="RefSeq" id="WP_310895548.1">
    <property type="nucleotide sequence ID" value="NZ_JAMQOM010000002.1"/>
</dbReference>
<dbReference type="InterPro" id="IPR011723">
    <property type="entry name" value="Znf/thioredoxin_put"/>
</dbReference>
<reference evidence="1 2" key="1">
    <citation type="submission" date="2022-06" db="EMBL/GenBank/DDBJ databases">
        <title>Haloarcula sp. a new haloarchaeum isolate from saline soil.</title>
        <authorList>
            <person name="Strakova D."/>
            <person name="Galisteo C."/>
            <person name="Sanchez-Porro C."/>
            <person name="Ventosa A."/>
        </authorList>
    </citation>
    <scope>NUCLEOTIDE SEQUENCE [LARGE SCALE GENOMIC DNA]</scope>
    <source>
        <strain evidence="1 2">S1AR25-5A</strain>
    </source>
</reference>
<gene>
    <name evidence="1" type="ORF">NDI54_05870</name>
</gene>
<dbReference type="Proteomes" id="UP001253439">
    <property type="component" value="Unassembled WGS sequence"/>
</dbReference>
<keyword evidence="2" id="KW-1185">Reference proteome</keyword>
<dbReference type="NCBIfam" id="TIGR02098">
    <property type="entry name" value="MJ0042_CXXC"/>
    <property type="match status" value="1"/>
</dbReference>